<evidence type="ECO:0000256" key="2">
    <source>
        <dbReference type="ARBA" id="ARBA00043996"/>
    </source>
</evidence>
<evidence type="ECO:0000313" key="8">
    <source>
        <dbReference type="Proteomes" id="UP000053558"/>
    </source>
</evidence>
<evidence type="ECO:0000313" key="7">
    <source>
        <dbReference type="EMBL" id="EIW87338.1"/>
    </source>
</evidence>
<gene>
    <name evidence="7" type="ORF">CONPUDRAFT_161903</name>
</gene>
<dbReference type="GeneID" id="19204620"/>
<organism evidence="7 8">
    <name type="scientific">Coniophora puteana (strain RWD-64-598)</name>
    <name type="common">Brown rot fungus</name>
    <dbReference type="NCBI Taxonomy" id="741705"/>
    <lineage>
        <taxon>Eukaryota</taxon>
        <taxon>Fungi</taxon>
        <taxon>Dikarya</taxon>
        <taxon>Basidiomycota</taxon>
        <taxon>Agaricomycotina</taxon>
        <taxon>Agaricomycetes</taxon>
        <taxon>Agaricomycetidae</taxon>
        <taxon>Boletales</taxon>
        <taxon>Coniophorineae</taxon>
        <taxon>Coniophoraceae</taxon>
        <taxon>Coniophora</taxon>
    </lineage>
</organism>
<comment type="catalytic activity">
    <reaction evidence="4">
        <text>a monoacylglycerol + H2O = glycerol + a fatty acid + H(+)</text>
        <dbReference type="Rhea" id="RHEA:15245"/>
        <dbReference type="ChEBI" id="CHEBI:15377"/>
        <dbReference type="ChEBI" id="CHEBI:15378"/>
        <dbReference type="ChEBI" id="CHEBI:17408"/>
        <dbReference type="ChEBI" id="CHEBI:17754"/>
        <dbReference type="ChEBI" id="CHEBI:28868"/>
    </reaction>
</comment>
<keyword evidence="8" id="KW-1185">Reference proteome</keyword>
<dbReference type="Pfam" id="PF01764">
    <property type="entry name" value="Lipase_3"/>
    <property type="match status" value="1"/>
</dbReference>
<dbReference type="RefSeq" id="XP_007763861.1">
    <property type="nucleotide sequence ID" value="XM_007765671.1"/>
</dbReference>
<dbReference type="EMBL" id="JH711573">
    <property type="protein sequence ID" value="EIW87338.1"/>
    <property type="molecule type" value="Genomic_DNA"/>
</dbReference>
<name>A0A5M3N7R8_CONPW</name>
<proteinExistence type="inferred from homology"/>
<keyword evidence="1" id="KW-1015">Disulfide bond</keyword>
<reference evidence="8" key="1">
    <citation type="journal article" date="2012" name="Science">
        <title>The Paleozoic origin of enzymatic lignin decomposition reconstructed from 31 fungal genomes.</title>
        <authorList>
            <person name="Floudas D."/>
            <person name="Binder M."/>
            <person name="Riley R."/>
            <person name="Barry K."/>
            <person name="Blanchette R.A."/>
            <person name="Henrissat B."/>
            <person name="Martinez A.T."/>
            <person name="Otillar R."/>
            <person name="Spatafora J.W."/>
            <person name="Yadav J.S."/>
            <person name="Aerts A."/>
            <person name="Benoit I."/>
            <person name="Boyd A."/>
            <person name="Carlson A."/>
            <person name="Copeland A."/>
            <person name="Coutinho P.M."/>
            <person name="de Vries R.P."/>
            <person name="Ferreira P."/>
            <person name="Findley K."/>
            <person name="Foster B."/>
            <person name="Gaskell J."/>
            <person name="Glotzer D."/>
            <person name="Gorecki P."/>
            <person name="Heitman J."/>
            <person name="Hesse C."/>
            <person name="Hori C."/>
            <person name="Igarashi K."/>
            <person name="Jurgens J.A."/>
            <person name="Kallen N."/>
            <person name="Kersten P."/>
            <person name="Kohler A."/>
            <person name="Kuees U."/>
            <person name="Kumar T.K.A."/>
            <person name="Kuo A."/>
            <person name="LaButti K."/>
            <person name="Larrondo L.F."/>
            <person name="Lindquist E."/>
            <person name="Ling A."/>
            <person name="Lombard V."/>
            <person name="Lucas S."/>
            <person name="Lundell T."/>
            <person name="Martin R."/>
            <person name="McLaughlin D.J."/>
            <person name="Morgenstern I."/>
            <person name="Morin E."/>
            <person name="Murat C."/>
            <person name="Nagy L.G."/>
            <person name="Nolan M."/>
            <person name="Ohm R.A."/>
            <person name="Patyshakuliyeva A."/>
            <person name="Rokas A."/>
            <person name="Ruiz-Duenas F.J."/>
            <person name="Sabat G."/>
            <person name="Salamov A."/>
            <person name="Samejima M."/>
            <person name="Schmutz J."/>
            <person name="Slot J.C."/>
            <person name="St John F."/>
            <person name="Stenlid J."/>
            <person name="Sun H."/>
            <person name="Sun S."/>
            <person name="Syed K."/>
            <person name="Tsang A."/>
            <person name="Wiebenga A."/>
            <person name="Young D."/>
            <person name="Pisabarro A."/>
            <person name="Eastwood D.C."/>
            <person name="Martin F."/>
            <person name="Cullen D."/>
            <person name="Grigoriev I.V."/>
            <person name="Hibbett D.S."/>
        </authorList>
    </citation>
    <scope>NUCLEOTIDE SEQUENCE [LARGE SCALE GENOMIC DNA]</scope>
    <source>
        <strain evidence="8">RWD-64-598 SS2</strain>
    </source>
</reference>
<dbReference type="AlphaFoldDB" id="A0A5M3N7R8"/>
<evidence type="ECO:0000256" key="1">
    <source>
        <dbReference type="ARBA" id="ARBA00023157"/>
    </source>
</evidence>
<dbReference type="OMA" id="IQNWIEN"/>
<accession>A0A5M3N7R8</accession>
<feature type="domain" description="Fungal lipase-type" evidence="6">
    <location>
        <begin position="101"/>
        <end position="243"/>
    </location>
</feature>
<dbReference type="PANTHER" id="PTHR45856:SF25">
    <property type="entry name" value="FUNGAL LIPASE-LIKE DOMAIN-CONTAINING PROTEIN"/>
    <property type="match status" value="1"/>
</dbReference>
<evidence type="ECO:0000256" key="5">
    <source>
        <dbReference type="SAM" id="SignalP"/>
    </source>
</evidence>
<sequence>MSMLFTLALAGLAIASPTPIRPKNVTAQNITTLSQSVINGFTPYTWYASAGYCQPNATLAWTCGTSCDNNPGFKPIASGGNGNSVQFWFVGYDPSLNEVIVSHQGTDPKELDSLLTDAEIFRGQLNKDSSLFPGIDDSIEVHDGFKDAQANTATDILAAVQEGMSQYNTSAVTLTGHSLGAAIALLDSVYLPLHLPHNTTFKTTVYGLPRVGDQAFADYVDKHVSQLTHVNNKEDPIPTLPGRFLGYAHPAGEVHIEDSNEWDACFGQDNESKRCIVGDVPNIFDGNLENHDGPYNGIIMGTGC</sequence>
<dbReference type="KEGG" id="cput:CONPUDRAFT_161903"/>
<dbReference type="OrthoDB" id="426718at2759"/>
<dbReference type="GO" id="GO:0006629">
    <property type="term" value="P:lipid metabolic process"/>
    <property type="evidence" value="ECO:0007669"/>
    <property type="project" value="InterPro"/>
</dbReference>
<dbReference type="Gene3D" id="3.40.50.1820">
    <property type="entry name" value="alpha/beta hydrolase"/>
    <property type="match status" value="1"/>
</dbReference>
<protein>
    <submittedName>
        <fullName evidence="7">Lipase</fullName>
    </submittedName>
</protein>
<dbReference type="InterPro" id="IPR002921">
    <property type="entry name" value="Fungal_lipase-type"/>
</dbReference>
<dbReference type="Proteomes" id="UP000053558">
    <property type="component" value="Unassembled WGS sequence"/>
</dbReference>
<dbReference type="PANTHER" id="PTHR45856">
    <property type="entry name" value="ALPHA/BETA-HYDROLASES SUPERFAMILY PROTEIN"/>
    <property type="match status" value="1"/>
</dbReference>
<evidence type="ECO:0000259" key="6">
    <source>
        <dbReference type="Pfam" id="PF01764"/>
    </source>
</evidence>
<evidence type="ECO:0000256" key="4">
    <source>
        <dbReference type="ARBA" id="ARBA00048461"/>
    </source>
</evidence>
<evidence type="ECO:0000256" key="3">
    <source>
        <dbReference type="ARBA" id="ARBA00047591"/>
    </source>
</evidence>
<comment type="caution">
    <text evidence="7">The sequence shown here is derived from an EMBL/GenBank/DDBJ whole genome shotgun (WGS) entry which is preliminary data.</text>
</comment>
<feature type="chain" id="PRO_5024362056" evidence="5">
    <location>
        <begin position="16"/>
        <end position="304"/>
    </location>
</feature>
<keyword evidence="5" id="KW-0732">Signal</keyword>
<comment type="catalytic activity">
    <reaction evidence="3">
        <text>a diacylglycerol + H2O = a monoacylglycerol + a fatty acid + H(+)</text>
        <dbReference type="Rhea" id="RHEA:32731"/>
        <dbReference type="ChEBI" id="CHEBI:15377"/>
        <dbReference type="ChEBI" id="CHEBI:15378"/>
        <dbReference type="ChEBI" id="CHEBI:17408"/>
        <dbReference type="ChEBI" id="CHEBI:18035"/>
        <dbReference type="ChEBI" id="CHEBI:28868"/>
    </reaction>
</comment>
<comment type="similarity">
    <text evidence="2">Belongs to the AB hydrolase superfamily. Lipase family. Class 3 subfamily.</text>
</comment>
<dbReference type="SUPFAM" id="SSF53474">
    <property type="entry name" value="alpha/beta-Hydrolases"/>
    <property type="match status" value="1"/>
</dbReference>
<feature type="signal peptide" evidence="5">
    <location>
        <begin position="1"/>
        <end position="15"/>
    </location>
</feature>
<dbReference type="InterPro" id="IPR051218">
    <property type="entry name" value="Sec_MonoDiacylglyc_Lipase"/>
</dbReference>
<dbReference type="InterPro" id="IPR029058">
    <property type="entry name" value="AB_hydrolase_fold"/>
</dbReference>
<dbReference type="CDD" id="cd00519">
    <property type="entry name" value="Lipase_3"/>
    <property type="match status" value="1"/>
</dbReference>